<dbReference type="SUPFAM" id="SSF116734">
    <property type="entry name" value="DNA methylase specificity domain"/>
    <property type="match status" value="2"/>
</dbReference>
<evidence type="ECO:0000256" key="2">
    <source>
        <dbReference type="ARBA" id="ARBA00022747"/>
    </source>
</evidence>
<dbReference type="InterPro" id="IPR044946">
    <property type="entry name" value="Restrct_endonuc_typeI_TRD_sf"/>
</dbReference>
<evidence type="ECO:0000256" key="3">
    <source>
        <dbReference type="ARBA" id="ARBA00023125"/>
    </source>
</evidence>
<sequence>MKTEFTDKFIEELLVNEKGALISGPFGSDISSKFFTQVGVPVIRGNNLSKENIKFIDDGFAFVSEKKADELDAYAIKDDIVFTAAGTIGQVGIIDETARYSKYIISNKQIRVRLDKTKVLPLYAYYWLSSPWIVKNLIAKNTGSTVPLINLGVIRKLNIRIPKQKIIEENIVRILSSIDDKILLNREISTNLDGIAKTVYDYWFLQFDFPNSVGKPFKSSGGKMTYNSKLGCEIPEDWTVTSITECIDHDKSGDWGKEYPEGNNNLEVACIRGADINGLNGVGEIKAPVRFILSKNSHKLLETHDVIVEISGGSPTQSTGRLGFVTEETLERFDKPLICSNFCKAVSLKNKKQLFHFAQSWNNAYQNGVLFGFEGKTSGIKNLLFDSFVNSYQIAGPPDHLIEQFYNLILPFHKQQQNLLKQNLELAQLRDWLLPMLMNGQATVGENATITENQVNQTSQNDTLCIAPAKQGFAKQTLAGNIISLFKDDPHFTDIKFQKVQFLAEHIAEADLNLNYYYQAAGPYDNKFMHTIHTDLKKNQWFDKVGKKYVPLAKQNKIQEYFQGYFAPAQQKLNTLFGLLQDTTEAEAEIIATTYAVWNNRLIEKRTSPDNELIEDFFKWSERKQQYSAEQVKWALHWLRENKFEPKGFGKLIKKAKSKSGATA</sequence>
<accession>A0A7K1XTV8</accession>
<feature type="domain" description="Type I restriction modification DNA specificity" evidence="4">
    <location>
        <begin position="39"/>
        <end position="190"/>
    </location>
</feature>
<dbReference type="AlphaFoldDB" id="A0A7K1XTV8"/>
<proteinExistence type="inferred from homology"/>
<organism evidence="5 6">
    <name type="scientific">Hufsiella ginkgonis</name>
    <dbReference type="NCBI Taxonomy" id="2695274"/>
    <lineage>
        <taxon>Bacteria</taxon>
        <taxon>Pseudomonadati</taxon>
        <taxon>Bacteroidota</taxon>
        <taxon>Sphingobacteriia</taxon>
        <taxon>Sphingobacteriales</taxon>
        <taxon>Sphingobacteriaceae</taxon>
        <taxon>Hufsiella</taxon>
    </lineage>
</organism>
<evidence type="ECO:0000313" key="6">
    <source>
        <dbReference type="Proteomes" id="UP000451233"/>
    </source>
</evidence>
<dbReference type="PANTHER" id="PTHR30408:SF12">
    <property type="entry name" value="TYPE I RESTRICTION ENZYME MJAVIII SPECIFICITY SUBUNIT"/>
    <property type="match status" value="1"/>
</dbReference>
<dbReference type="InterPro" id="IPR052021">
    <property type="entry name" value="Type-I_RS_S_subunit"/>
</dbReference>
<dbReference type="Proteomes" id="UP000451233">
    <property type="component" value="Unassembled WGS sequence"/>
</dbReference>
<keyword evidence="2" id="KW-0680">Restriction system</keyword>
<keyword evidence="6" id="KW-1185">Reference proteome</keyword>
<reference evidence="5 6" key="1">
    <citation type="submission" date="2019-11" db="EMBL/GenBank/DDBJ databases">
        <title>Pedobacter sp. HMF7056 Genome sequencing and assembly.</title>
        <authorList>
            <person name="Kang H."/>
            <person name="Kim H."/>
            <person name="Joh K."/>
        </authorList>
    </citation>
    <scope>NUCLEOTIDE SEQUENCE [LARGE SCALE GENOMIC DNA]</scope>
    <source>
        <strain evidence="5 6">HMF7056</strain>
    </source>
</reference>
<dbReference type="GO" id="GO:0003677">
    <property type="term" value="F:DNA binding"/>
    <property type="evidence" value="ECO:0007669"/>
    <property type="project" value="UniProtKB-KW"/>
</dbReference>
<dbReference type="Gene3D" id="3.90.220.20">
    <property type="entry name" value="DNA methylase specificity domains"/>
    <property type="match status" value="2"/>
</dbReference>
<dbReference type="Pfam" id="PF01420">
    <property type="entry name" value="Methylase_S"/>
    <property type="match status" value="1"/>
</dbReference>
<dbReference type="EMBL" id="WVHS01000001">
    <property type="protein sequence ID" value="MXV14412.1"/>
    <property type="molecule type" value="Genomic_DNA"/>
</dbReference>
<name>A0A7K1XTV8_9SPHI</name>
<evidence type="ECO:0000256" key="1">
    <source>
        <dbReference type="ARBA" id="ARBA00010923"/>
    </source>
</evidence>
<evidence type="ECO:0000313" key="5">
    <source>
        <dbReference type="EMBL" id="MXV14412.1"/>
    </source>
</evidence>
<dbReference type="PANTHER" id="PTHR30408">
    <property type="entry name" value="TYPE-1 RESTRICTION ENZYME ECOKI SPECIFICITY PROTEIN"/>
    <property type="match status" value="1"/>
</dbReference>
<keyword evidence="3" id="KW-0238">DNA-binding</keyword>
<evidence type="ECO:0000259" key="4">
    <source>
        <dbReference type="Pfam" id="PF01420"/>
    </source>
</evidence>
<dbReference type="GO" id="GO:0009307">
    <property type="term" value="P:DNA restriction-modification system"/>
    <property type="evidence" value="ECO:0007669"/>
    <property type="project" value="UniProtKB-KW"/>
</dbReference>
<gene>
    <name evidence="5" type="ORF">GS398_03815</name>
</gene>
<comment type="caution">
    <text evidence="5">The sequence shown here is derived from an EMBL/GenBank/DDBJ whole genome shotgun (WGS) entry which is preliminary data.</text>
</comment>
<dbReference type="RefSeq" id="WP_160905386.1">
    <property type="nucleotide sequence ID" value="NZ_WVHS01000001.1"/>
</dbReference>
<protein>
    <recommendedName>
        <fullName evidence="4">Type I restriction modification DNA specificity domain-containing protein</fullName>
    </recommendedName>
</protein>
<comment type="similarity">
    <text evidence="1">Belongs to the type-I restriction system S methylase family.</text>
</comment>
<dbReference type="InterPro" id="IPR000055">
    <property type="entry name" value="Restrct_endonuc_typeI_TRD"/>
</dbReference>